<protein>
    <recommendedName>
        <fullName evidence="5">DNA 3'-5' helicase II</fullName>
    </recommendedName>
</protein>
<evidence type="ECO:0000313" key="8">
    <source>
        <dbReference type="EMBL" id="MBC5782613.1"/>
    </source>
</evidence>
<dbReference type="InterPro" id="IPR027417">
    <property type="entry name" value="P-loop_NTPase"/>
</dbReference>
<keyword evidence="2" id="KW-0378">Hydrolase</keyword>
<evidence type="ECO:0000313" key="9">
    <source>
        <dbReference type="Proteomes" id="UP000608513"/>
    </source>
</evidence>
<dbReference type="EMBL" id="JACORT010000002">
    <property type="protein sequence ID" value="MBC5782613.1"/>
    <property type="molecule type" value="Genomic_DNA"/>
</dbReference>
<dbReference type="RefSeq" id="WP_187075371.1">
    <property type="nucleotide sequence ID" value="NZ_JACORT010000002.1"/>
</dbReference>
<dbReference type="Pfam" id="PF13361">
    <property type="entry name" value="UvrD_C"/>
    <property type="match status" value="1"/>
</dbReference>
<dbReference type="InterPro" id="IPR011528">
    <property type="entry name" value="NERD"/>
</dbReference>
<dbReference type="Pfam" id="PF08378">
    <property type="entry name" value="NERD"/>
    <property type="match status" value="1"/>
</dbReference>
<evidence type="ECO:0000259" key="6">
    <source>
        <dbReference type="Pfam" id="PF08378"/>
    </source>
</evidence>
<dbReference type="InterPro" id="IPR014017">
    <property type="entry name" value="DNA_helicase_UvrD-like_C"/>
</dbReference>
<gene>
    <name evidence="8" type="ORF">H8N03_06625</name>
</gene>
<dbReference type="GO" id="GO:0005829">
    <property type="term" value="C:cytosol"/>
    <property type="evidence" value="ECO:0007669"/>
    <property type="project" value="TreeGrafter"/>
</dbReference>
<evidence type="ECO:0000256" key="4">
    <source>
        <dbReference type="ARBA" id="ARBA00022840"/>
    </source>
</evidence>
<dbReference type="GO" id="GO:0016787">
    <property type="term" value="F:hydrolase activity"/>
    <property type="evidence" value="ECO:0007669"/>
    <property type="project" value="UniProtKB-KW"/>
</dbReference>
<dbReference type="PANTHER" id="PTHR11070:SF2">
    <property type="entry name" value="ATP-DEPENDENT DNA HELICASE SRS2"/>
    <property type="match status" value="1"/>
</dbReference>
<dbReference type="Pfam" id="PF13245">
    <property type="entry name" value="AAA_19"/>
    <property type="match status" value="1"/>
</dbReference>
<comment type="caution">
    <text evidence="8">The sequence shown here is derived from an EMBL/GenBank/DDBJ whole genome shotgun (WGS) entry which is preliminary data.</text>
</comment>
<dbReference type="SUPFAM" id="SSF52540">
    <property type="entry name" value="P-loop containing nucleoside triphosphate hydrolases"/>
    <property type="match status" value="1"/>
</dbReference>
<keyword evidence="1" id="KW-0547">Nucleotide-binding</keyword>
<keyword evidence="4" id="KW-0067">ATP-binding</keyword>
<name>A0A923MPS7_9BURK</name>
<feature type="domain" description="UvrD-like helicase C-terminal" evidence="7">
    <location>
        <begin position="526"/>
        <end position="595"/>
    </location>
</feature>
<sequence length="612" mass="68426">MAVFPQGKTRIRERVRGGERRVFEALARQLEDDYTVWHNIPILGSSREPDFLVLHPQRGLLILEVKDWKLSTIVEANPLRVHLHTERGEVATLHPLSQARAYALDVHHLLEKHPALCHQEGPHQGKVILPWGWGAVLSHIKRADVEGKPDFQNVFDPARVLLADDLAEDVDPMAFQERLWGMFTVHWRPALTLPQLSLVRGLLFPELRLGEQQSLPLNPSLPALVVRDVLQVMDQHQEAIARTLGEGHRLIHGPAGSGKTMLLIFRAVHLQAAARPEKPILVLCYNKALADRIDAILRMKGVGPAVQVRTFHSWARELVRTYQLGSVDHLKGDEWSDAVTRLACDGIASSRVPQGQYTALLIDEAHDLADDWIAAAVKMVDPATRSLLVLYDDAQSIYQKKRRKLSFAKLGVEARGRTEILRINYRNTREVLSVALECARSILQERATTDGDDIPLVLPESAGRSGPLPVFRRFDSVTSELRAVVDKVKDLLGEGTRARDIVVLARQWWPLEKLQELLDGAGIAAVLTREHRRGEERAEDAVTLTTLHSSKGLEFPVVLLVALNLLDAREDEFAEEVRLLYVGMTRATHELHLSASGPSPFADSVEAAIARL</sequence>
<dbReference type="Gene3D" id="3.40.50.300">
    <property type="entry name" value="P-loop containing nucleotide triphosphate hydrolases"/>
    <property type="match status" value="2"/>
</dbReference>
<feature type="domain" description="NERD" evidence="6">
    <location>
        <begin position="17"/>
        <end position="113"/>
    </location>
</feature>
<evidence type="ECO:0000259" key="7">
    <source>
        <dbReference type="Pfam" id="PF13361"/>
    </source>
</evidence>
<keyword evidence="3" id="KW-0347">Helicase</keyword>
<reference evidence="8" key="1">
    <citation type="submission" date="2020-08" db="EMBL/GenBank/DDBJ databases">
        <title>Ramlibacter sp. USB13 16S ribosomal RNA gene genome sequencing and assembly.</title>
        <authorList>
            <person name="Kang M."/>
        </authorList>
    </citation>
    <scope>NUCLEOTIDE SEQUENCE</scope>
    <source>
        <strain evidence="8">USB13</strain>
    </source>
</reference>
<evidence type="ECO:0000256" key="1">
    <source>
        <dbReference type="ARBA" id="ARBA00022741"/>
    </source>
</evidence>
<keyword evidence="9" id="KW-1185">Reference proteome</keyword>
<evidence type="ECO:0000256" key="3">
    <source>
        <dbReference type="ARBA" id="ARBA00022806"/>
    </source>
</evidence>
<evidence type="ECO:0000256" key="2">
    <source>
        <dbReference type="ARBA" id="ARBA00022801"/>
    </source>
</evidence>
<dbReference type="AlphaFoldDB" id="A0A923MPS7"/>
<dbReference type="GO" id="GO:0003677">
    <property type="term" value="F:DNA binding"/>
    <property type="evidence" value="ECO:0007669"/>
    <property type="project" value="InterPro"/>
</dbReference>
<dbReference type="GO" id="GO:0043138">
    <property type="term" value="F:3'-5' DNA helicase activity"/>
    <property type="evidence" value="ECO:0007669"/>
    <property type="project" value="TreeGrafter"/>
</dbReference>
<dbReference type="PANTHER" id="PTHR11070">
    <property type="entry name" value="UVRD / RECB / PCRA DNA HELICASE FAMILY MEMBER"/>
    <property type="match status" value="1"/>
</dbReference>
<dbReference type="GO" id="GO:0005524">
    <property type="term" value="F:ATP binding"/>
    <property type="evidence" value="ECO:0007669"/>
    <property type="project" value="UniProtKB-KW"/>
</dbReference>
<organism evidence="8 9">
    <name type="scientific">Ramlibacter cellulosilyticus</name>
    <dbReference type="NCBI Taxonomy" id="2764187"/>
    <lineage>
        <taxon>Bacteria</taxon>
        <taxon>Pseudomonadati</taxon>
        <taxon>Pseudomonadota</taxon>
        <taxon>Betaproteobacteria</taxon>
        <taxon>Burkholderiales</taxon>
        <taxon>Comamonadaceae</taxon>
        <taxon>Ramlibacter</taxon>
    </lineage>
</organism>
<accession>A0A923MPS7</accession>
<evidence type="ECO:0000256" key="5">
    <source>
        <dbReference type="ARBA" id="ARBA00034923"/>
    </source>
</evidence>
<dbReference type="Proteomes" id="UP000608513">
    <property type="component" value="Unassembled WGS sequence"/>
</dbReference>
<proteinExistence type="predicted"/>
<dbReference type="InterPro" id="IPR000212">
    <property type="entry name" value="DNA_helicase_UvrD/REP"/>
</dbReference>
<dbReference type="GO" id="GO:0000725">
    <property type="term" value="P:recombinational repair"/>
    <property type="evidence" value="ECO:0007669"/>
    <property type="project" value="TreeGrafter"/>
</dbReference>